<dbReference type="InterPro" id="IPR012438">
    <property type="entry name" value="DUF1639"/>
</dbReference>
<evidence type="ECO:0000313" key="2">
    <source>
        <dbReference type="EMBL" id="CAK9146203.1"/>
    </source>
</evidence>
<dbReference type="PANTHER" id="PTHR33130:SF40">
    <property type="entry name" value="CHROMOGRANIN (DUF1639)"/>
    <property type="match status" value="1"/>
</dbReference>
<gene>
    <name evidence="2" type="ORF">ILEXP_LOCUS14036</name>
</gene>
<protein>
    <submittedName>
        <fullName evidence="2">Uncharacterized protein</fullName>
    </submittedName>
</protein>
<sequence length="245" mass="26472">MMSSPVPLKCLSNNHKNDNKCGTKLGDFSPQQSPTPDAVPSQSLMSGAAPLQSLLVLGRSAMNDLTSESGSSNAALFKSVVLLENQKNLVLLSVKDGFSLSDSDHMSETVDEELMASDIDVAAAKEEKSNIYFHLRKKKSEEVQDQGKATGGGRHANADKEKEKMPKFSMALSPEEIEEDIFAMTGSKPSRKPKSRGKAVQRQLDNVFPGLGLGSITPNKYKVYEAPPKSFEGGTDHICVEIKGN</sequence>
<comment type="caution">
    <text evidence="2">The sequence shown here is derived from an EMBL/GenBank/DDBJ whole genome shotgun (WGS) entry which is preliminary data.</text>
</comment>
<dbReference type="AlphaFoldDB" id="A0ABC8RU54"/>
<feature type="compositionally biased region" description="Polar residues" evidence="1">
    <location>
        <begin position="29"/>
        <end position="44"/>
    </location>
</feature>
<feature type="compositionally biased region" description="Basic and acidic residues" evidence="1">
    <location>
        <begin position="156"/>
        <end position="166"/>
    </location>
</feature>
<evidence type="ECO:0000313" key="3">
    <source>
        <dbReference type="Proteomes" id="UP001642360"/>
    </source>
</evidence>
<feature type="region of interest" description="Disordered" evidence="1">
    <location>
        <begin position="142"/>
        <end position="167"/>
    </location>
</feature>
<reference evidence="2 3" key="1">
    <citation type="submission" date="2024-02" db="EMBL/GenBank/DDBJ databases">
        <authorList>
            <person name="Vignale AGUSTIN F."/>
            <person name="Sosa J E."/>
            <person name="Modenutti C."/>
        </authorList>
    </citation>
    <scope>NUCLEOTIDE SEQUENCE [LARGE SCALE GENOMIC DNA]</scope>
</reference>
<dbReference type="PANTHER" id="PTHR33130">
    <property type="entry name" value="PUTATIVE (DUF1639)-RELATED"/>
    <property type="match status" value="1"/>
</dbReference>
<name>A0ABC8RU54_9AQUA</name>
<evidence type="ECO:0000256" key="1">
    <source>
        <dbReference type="SAM" id="MobiDB-lite"/>
    </source>
</evidence>
<keyword evidence="3" id="KW-1185">Reference proteome</keyword>
<dbReference type="Proteomes" id="UP001642360">
    <property type="component" value="Unassembled WGS sequence"/>
</dbReference>
<proteinExistence type="predicted"/>
<feature type="region of interest" description="Disordered" evidence="1">
    <location>
        <begin position="1"/>
        <end position="44"/>
    </location>
</feature>
<dbReference type="EMBL" id="CAUOFW020001547">
    <property type="protein sequence ID" value="CAK9146203.1"/>
    <property type="molecule type" value="Genomic_DNA"/>
</dbReference>
<organism evidence="2 3">
    <name type="scientific">Ilex paraguariensis</name>
    <name type="common">yerba mate</name>
    <dbReference type="NCBI Taxonomy" id="185542"/>
    <lineage>
        <taxon>Eukaryota</taxon>
        <taxon>Viridiplantae</taxon>
        <taxon>Streptophyta</taxon>
        <taxon>Embryophyta</taxon>
        <taxon>Tracheophyta</taxon>
        <taxon>Spermatophyta</taxon>
        <taxon>Magnoliopsida</taxon>
        <taxon>eudicotyledons</taxon>
        <taxon>Gunneridae</taxon>
        <taxon>Pentapetalae</taxon>
        <taxon>asterids</taxon>
        <taxon>campanulids</taxon>
        <taxon>Aquifoliales</taxon>
        <taxon>Aquifoliaceae</taxon>
        <taxon>Ilex</taxon>
    </lineage>
</organism>
<accession>A0ABC8RU54</accession>
<dbReference type="Pfam" id="PF07797">
    <property type="entry name" value="DUF1639"/>
    <property type="match status" value="1"/>
</dbReference>